<dbReference type="RefSeq" id="WP_201825518.1">
    <property type="nucleotide sequence ID" value="NZ_JAERRH010000019.1"/>
</dbReference>
<reference evidence="1 2" key="1">
    <citation type="submission" date="2021-01" db="EMBL/GenBank/DDBJ databases">
        <title>WGS of actinomycetes isolated from Thailand.</title>
        <authorList>
            <person name="Thawai C."/>
        </authorList>
    </citation>
    <scope>NUCLEOTIDE SEQUENCE [LARGE SCALE GENOMIC DNA]</scope>
    <source>
        <strain evidence="1 2">CH5-8</strain>
    </source>
</reference>
<dbReference type="Proteomes" id="UP000621386">
    <property type="component" value="Unassembled WGS sequence"/>
</dbReference>
<accession>A0ABS1PBI3</accession>
<evidence type="ECO:0000313" key="2">
    <source>
        <dbReference type="Proteomes" id="UP000621386"/>
    </source>
</evidence>
<evidence type="ECO:0000313" key="1">
    <source>
        <dbReference type="EMBL" id="MBL1109420.1"/>
    </source>
</evidence>
<name>A0ABS1PBI3_9ACTN</name>
<sequence>MSTSLAPAARTARLDALRQDYMDEAIAAVTRHDRAVRVAPYVLAPPGAERHADLELIARYAAAAGWQVARSSFADTGQPLPLAERPGFTAACQYAAQGYADGVLAIARPAITTDDDSYARVLEHLHNHGVFLAFLPAQREATP</sequence>
<comment type="caution">
    <text evidence="1">The sequence shown here is derived from an EMBL/GenBank/DDBJ whole genome shotgun (WGS) entry which is preliminary data.</text>
</comment>
<evidence type="ECO:0008006" key="3">
    <source>
        <dbReference type="Google" id="ProtNLM"/>
    </source>
</evidence>
<dbReference type="EMBL" id="JAERRH010000019">
    <property type="protein sequence ID" value="MBL1109420.1"/>
    <property type="molecule type" value="Genomic_DNA"/>
</dbReference>
<protein>
    <recommendedName>
        <fullName evidence="3">Resolvase/invertase-type recombinase catalytic domain-containing protein</fullName>
    </recommendedName>
</protein>
<organism evidence="1 2">
    <name type="scientific">Streptomyces musisoli</name>
    <dbReference type="NCBI Taxonomy" id="2802280"/>
    <lineage>
        <taxon>Bacteria</taxon>
        <taxon>Bacillati</taxon>
        <taxon>Actinomycetota</taxon>
        <taxon>Actinomycetes</taxon>
        <taxon>Kitasatosporales</taxon>
        <taxon>Streptomycetaceae</taxon>
        <taxon>Streptomyces</taxon>
    </lineage>
</organism>
<keyword evidence="2" id="KW-1185">Reference proteome</keyword>
<proteinExistence type="predicted"/>
<gene>
    <name evidence="1" type="ORF">JK361_33390</name>
</gene>